<name>A0A1W0WT81_HYPEX</name>
<evidence type="ECO:0000313" key="2">
    <source>
        <dbReference type="Proteomes" id="UP000192578"/>
    </source>
</evidence>
<dbReference type="AlphaFoldDB" id="A0A1W0WT81"/>
<reference evidence="2" key="1">
    <citation type="submission" date="2017-01" db="EMBL/GenBank/DDBJ databases">
        <title>Comparative genomics of anhydrobiosis in the tardigrade Hypsibius dujardini.</title>
        <authorList>
            <person name="Yoshida Y."/>
            <person name="Koutsovoulos G."/>
            <person name="Laetsch D."/>
            <person name="Stevens L."/>
            <person name="Kumar S."/>
            <person name="Horikawa D."/>
            <person name="Ishino K."/>
            <person name="Komine S."/>
            <person name="Tomita M."/>
            <person name="Blaxter M."/>
            <person name="Arakawa K."/>
        </authorList>
    </citation>
    <scope>NUCLEOTIDE SEQUENCE [LARGE SCALE GENOMIC DNA]</scope>
    <source>
        <strain evidence="2">Z151</strain>
    </source>
</reference>
<sequence length="207" mass="24252">MPRQKRPVMPGNDTAVGNDAAYKFPLKHKQLDNFVMNYLQQLLNTSCNTYLQHKGIQFYEGTKVVCLMHGLYYSATARMRYRMCKPDTMYKRGEDVPVERQVLSYVVNLDHWPRMKKYDYEVPENELIGCETDSPVAVVGMLTAYLWNSWKRAELGDIPDKDMGPGVWLLDDEEYEDLQRIWRKQSRENISFVEFVSRTYAERTGAP</sequence>
<dbReference type="Proteomes" id="UP000192578">
    <property type="component" value="Unassembled WGS sequence"/>
</dbReference>
<evidence type="ECO:0000313" key="1">
    <source>
        <dbReference type="EMBL" id="OQV18402.1"/>
    </source>
</evidence>
<dbReference type="EMBL" id="MTYJ01000050">
    <property type="protein sequence ID" value="OQV18402.1"/>
    <property type="molecule type" value="Genomic_DNA"/>
</dbReference>
<protein>
    <submittedName>
        <fullName evidence="1">Uncharacterized protein</fullName>
    </submittedName>
</protein>
<keyword evidence="2" id="KW-1185">Reference proteome</keyword>
<comment type="caution">
    <text evidence="1">The sequence shown here is derived from an EMBL/GenBank/DDBJ whole genome shotgun (WGS) entry which is preliminary data.</text>
</comment>
<proteinExistence type="predicted"/>
<gene>
    <name evidence="1" type="ORF">BV898_07605</name>
</gene>
<organism evidence="1 2">
    <name type="scientific">Hypsibius exemplaris</name>
    <name type="common">Freshwater tardigrade</name>
    <dbReference type="NCBI Taxonomy" id="2072580"/>
    <lineage>
        <taxon>Eukaryota</taxon>
        <taxon>Metazoa</taxon>
        <taxon>Ecdysozoa</taxon>
        <taxon>Tardigrada</taxon>
        <taxon>Eutardigrada</taxon>
        <taxon>Parachela</taxon>
        <taxon>Hypsibioidea</taxon>
        <taxon>Hypsibiidae</taxon>
        <taxon>Hypsibius</taxon>
    </lineage>
</organism>
<accession>A0A1W0WT81</accession>